<protein>
    <submittedName>
        <fullName evidence="2">Uncharacterized protein</fullName>
    </submittedName>
</protein>
<feature type="region of interest" description="Disordered" evidence="1">
    <location>
        <begin position="218"/>
        <end position="257"/>
    </location>
</feature>
<proteinExistence type="predicted"/>
<organism evidence="2 3">
    <name type="scientific">Tilletia caries</name>
    <name type="common">wheat bunt fungus</name>
    <dbReference type="NCBI Taxonomy" id="13290"/>
    <lineage>
        <taxon>Eukaryota</taxon>
        <taxon>Fungi</taxon>
        <taxon>Dikarya</taxon>
        <taxon>Basidiomycota</taxon>
        <taxon>Ustilaginomycotina</taxon>
        <taxon>Exobasidiomycetes</taxon>
        <taxon>Tilletiales</taxon>
        <taxon>Tilletiaceae</taxon>
        <taxon>Tilletia</taxon>
    </lineage>
</organism>
<dbReference type="AlphaFoldDB" id="A0A177V775"/>
<comment type="caution">
    <text evidence="2">The sequence shown here is derived from an EMBL/GenBank/DDBJ whole genome shotgun (WGS) entry which is preliminary data.</text>
</comment>
<feature type="compositionally biased region" description="Acidic residues" evidence="1">
    <location>
        <begin position="238"/>
        <end position="252"/>
    </location>
</feature>
<feature type="compositionally biased region" description="Basic and acidic residues" evidence="1">
    <location>
        <begin position="218"/>
        <end position="237"/>
    </location>
</feature>
<sequence length="704" mass="79091">MNGNKRGAVTDAEPSRQTPASKRPKIGEGDDAGGGGNKHDLDRPPPPPPSSAANRFFHVPELVKVVAEYVCRERVDLISLAAVCKGSRMPALQVWATHLDVPLDAAEKRFQLFDRHEALIDSIRFLRIRAGVNEYARAFQDASGGSHPGAKLWSAIFRLFALISSVKGQERGPFIDLSFFLRDARRIHDLFRWIAPAGRVVAIRLCLTDMVDNDAYSDRSDSEAEVADKKDDDKNDDHDEASEDSSDADSDEGSVKWTERKQQDAEVIWMSSWLALSELIEEIRMNAKANGGPGLQIFQLGNRNHSLANATQWLHWPSPIPMLFWSSLASNASSTLSEFSLMLSETDELASILDLLTLPKLETFSLISVGPLDIDRLDAFLSRHLHLEALSVVVEDDDHVRTLKLQQTFPNLRWLEVDCNPPSEKRVFRFIKRHPSIKGIHAPVVIEWAAEGNDLDDPTLIYDQVRTLFIHDLKRYEEIVNGGGRPSHVFLVPDSCGGHDMVDLVSSGWWLGRQEVAHALTCLEFNYRGHTLNDLIWSLRFAADRKALPNLTELSVYQLKPLDEKDLETLFAALGSAPALRVLRICEWSEHELEEAEVFRQNDAFFYNADEMLVNCLFPAAFEYFQWTGLNNLDPNYFRFLPTHDETAPTPTPDAASTKRGRLQRIPSIFRARISPVGVWDAPFHPIQASAILDHTGVVPFLAL</sequence>
<evidence type="ECO:0000313" key="2">
    <source>
        <dbReference type="EMBL" id="KAE8265504.1"/>
    </source>
</evidence>
<evidence type="ECO:0000256" key="1">
    <source>
        <dbReference type="SAM" id="MobiDB-lite"/>
    </source>
</evidence>
<name>A0A177V775_9BASI</name>
<dbReference type="SUPFAM" id="SSF52047">
    <property type="entry name" value="RNI-like"/>
    <property type="match status" value="1"/>
</dbReference>
<reference evidence="2" key="1">
    <citation type="submission" date="2016-04" db="EMBL/GenBank/DDBJ databases">
        <authorList>
            <person name="Nguyen H.D."/>
            <person name="Kesanakurti P."/>
            <person name="Cullis J."/>
            <person name="Levesque C.A."/>
            <person name="Hambleton S."/>
        </authorList>
    </citation>
    <scope>NUCLEOTIDE SEQUENCE</scope>
    <source>
        <strain evidence="2">DAOMC 238032</strain>
    </source>
</reference>
<evidence type="ECO:0000313" key="3">
    <source>
        <dbReference type="Proteomes" id="UP000077671"/>
    </source>
</evidence>
<gene>
    <name evidence="2" type="ORF">A4X03_0g213</name>
</gene>
<dbReference type="EMBL" id="LWDD02000011">
    <property type="protein sequence ID" value="KAE8265504.1"/>
    <property type="molecule type" value="Genomic_DNA"/>
</dbReference>
<accession>A0A177V775</accession>
<dbReference type="Proteomes" id="UP000077671">
    <property type="component" value="Unassembled WGS sequence"/>
</dbReference>
<reference evidence="2" key="2">
    <citation type="journal article" date="2019" name="IMA Fungus">
        <title>Genome sequencing and comparison of five Tilletia species to identify candidate genes for the detection of regulated species infecting wheat.</title>
        <authorList>
            <person name="Nguyen H.D.T."/>
            <person name="Sultana T."/>
            <person name="Kesanakurti P."/>
            <person name="Hambleton S."/>
        </authorList>
    </citation>
    <scope>NUCLEOTIDE SEQUENCE</scope>
    <source>
        <strain evidence="2">DAOMC 238032</strain>
    </source>
</reference>
<feature type="region of interest" description="Disordered" evidence="1">
    <location>
        <begin position="1"/>
        <end position="53"/>
    </location>
</feature>